<feature type="repeat" description="TPR" evidence="3">
    <location>
        <begin position="720"/>
        <end position="753"/>
    </location>
</feature>
<accession>A0A2T7A0T4</accession>
<reference evidence="4 5" key="1">
    <citation type="submission" date="2017-04" db="EMBL/GenBank/DDBJ databases">
        <title>Draft genome sequence of Tuber borchii Vittad., a whitish edible truffle.</title>
        <authorList>
            <consortium name="DOE Joint Genome Institute"/>
            <person name="Murat C."/>
            <person name="Kuo A."/>
            <person name="Barry K.W."/>
            <person name="Clum A."/>
            <person name="Dockter R.B."/>
            <person name="Fauchery L."/>
            <person name="Iotti M."/>
            <person name="Kohler A."/>
            <person name="Labutti K."/>
            <person name="Lindquist E.A."/>
            <person name="Lipzen A."/>
            <person name="Ohm R.A."/>
            <person name="Wang M."/>
            <person name="Grigoriev I.V."/>
            <person name="Zambonelli A."/>
            <person name="Martin F.M."/>
        </authorList>
    </citation>
    <scope>NUCLEOTIDE SEQUENCE [LARGE SCALE GENOMIC DNA]</scope>
    <source>
        <strain evidence="4 5">Tbo3840</strain>
    </source>
</reference>
<dbReference type="GO" id="GO:0055087">
    <property type="term" value="C:Ski complex"/>
    <property type="evidence" value="ECO:0007669"/>
    <property type="project" value="InterPro"/>
</dbReference>
<keyword evidence="2 3" id="KW-0802">TPR repeat</keyword>
<feature type="repeat" description="TPR" evidence="3">
    <location>
        <begin position="461"/>
        <end position="494"/>
    </location>
</feature>
<dbReference type="Pfam" id="PF18833">
    <property type="entry name" value="TPR_22"/>
    <property type="match status" value="1"/>
</dbReference>
<gene>
    <name evidence="4" type="ORF">B9Z19DRAFT_1106455</name>
</gene>
<dbReference type="Pfam" id="PF13432">
    <property type="entry name" value="TPR_16"/>
    <property type="match status" value="4"/>
</dbReference>
<keyword evidence="1" id="KW-0677">Repeat</keyword>
<dbReference type="SUPFAM" id="SSF48452">
    <property type="entry name" value="TPR-like"/>
    <property type="match status" value="4"/>
</dbReference>
<feature type="repeat" description="TPR" evidence="3">
    <location>
        <begin position="686"/>
        <end position="719"/>
    </location>
</feature>
<feature type="repeat" description="TPR" evidence="3">
    <location>
        <begin position="967"/>
        <end position="1000"/>
    </location>
</feature>
<dbReference type="GO" id="GO:0006401">
    <property type="term" value="P:RNA catabolic process"/>
    <property type="evidence" value="ECO:0007669"/>
    <property type="project" value="InterPro"/>
</dbReference>
<comment type="caution">
    <text evidence="4">The sequence shown here is derived from an EMBL/GenBank/DDBJ whole genome shotgun (WGS) entry which is preliminary data.</text>
</comment>
<proteinExistence type="predicted"/>
<dbReference type="PROSITE" id="PS50005">
    <property type="entry name" value="TPR"/>
    <property type="match status" value="4"/>
</dbReference>
<dbReference type="InterPro" id="IPR039226">
    <property type="entry name" value="Ski3/TTC37"/>
</dbReference>
<evidence type="ECO:0008006" key="6">
    <source>
        <dbReference type="Google" id="ProtNLM"/>
    </source>
</evidence>
<organism evidence="4 5">
    <name type="scientific">Tuber borchii</name>
    <name type="common">White truffle</name>
    <dbReference type="NCBI Taxonomy" id="42251"/>
    <lineage>
        <taxon>Eukaryota</taxon>
        <taxon>Fungi</taxon>
        <taxon>Dikarya</taxon>
        <taxon>Ascomycota</taxon>
        <taxon>Pezizomycotina</taxon>
        <taxon>Pezizomycetes</taxon>
        <taxon>Pezizales</taxon>
        <taxon>Tuberaceae</taxon>
        <taxon>Tuber</taxon>
    </lineage>
</organism>
<dbReference type="STRING" id="42251.A0A2T7A0T4"/>
<dbReference type="InterPro" id="IPR019734">
    <property type="entry name" value="TPR_rpt"/>
</dbReference>
<evidence type="ECO:0000313" key="4">
    <source>
        <dbReference type="EMBL" id="PUU81341.1"/>
    </source>
</evidence>
<sequence length="1386" mass="155183">MSAKTLRAALKAAKSHLDALEWIKAEAESRRALEEDPKSYIGKVMLGISLFRQQRYQESETAYLEAIATEEVERRKTGNQENFHAWKGLVDLYEKFDGKVDSYIDAAVKLATLYEAMDDRTKCQTVVDNIVPFVKEKGAVAQQKRALRVLLPEGPVFSYLEGRIPHPSHTLGKLIHLVEEEEKEKINREIAKRRSRLGAVLGQVTLEVKREVYDDSPLEELYQELINWSDDEEVRREADTKLLQHCYEKLLTFPKEKKPVLRNKVWKLADGLVILRYPCELAWNIVIEWKDCENIGEHDVNVLREYIQFFPTSTLAIILKAYLESEISPFPPLEVGKGAEEETLNIADTDDPEEPLPPDERITIMIEELRKQKTLRSALAFRIVGEYYTMLEEYESVVDVTRRGIKLLAIEYSYTGLVLQKNSDSMKVILARALIHYQSPKHHDEAKALFEDALQQNSKHGSALVGLGLILEEQHNYAGAADFLRQALALDPGDSKIMSEAAWCDVLRGNFSEGLSGLKECLGQITGIDARSRDFKAQVLWRIGQALWSSDEECRADRSGPYHYFRSAVESNQNFAPAYTSLGIYYQDIEGNSDRADRCFQKAFELSAGELEAAERLARNFAEGREWELVEIVARRAAEADKKRSVPGKGVSWPQSAIGVVELNAQNFALAIPAFRAALGTSPDDFHSLVGLGEAYTSVGRYLSALKVFLRAEALDPTNWFAKYMLANVRREIGEYEEASTGYRTVLELRPKEFGVLVALSETRLASAWHYIETGFFGRAANSAVESLEVAQKIVEERPDAFNLWKTVGDCCLVFTWIRSLVNCMPRGLVVQILKTEIDLTEFDILSEVDGVGSHALGDAEADDLTLCLNMAILAYKRAIYASAEDRHAHAVAWFNLGCAEYRSYVILPDRPMKHRMAAIRCFKRTIKLEPGNHEFWNALGVATGELNPKVAQHALVRALYINEKNARVWANLATLYLLQDNIQLANEAFSRAQSADPEYALAWVGQGIIALMTGNETDAQDLFEHAFEIADSSSSLVKRQFSTATFDKVIQMPHESGLVSLVGPIFALQKLRQEVSDEPIALRLAALFGERVKDFISASEKLQIVCEKVEQKYEATELEEDLICYAQAKADLARAKLGQEDYEAAIENATFALDISGEISRLEECRLSAHLTAGLGHYYSGDMDESLEMFKAALNESSENPDVVCLLSQVLWAKGGNEERDVAREQLFTCIEKNPDHLQSIMLLGAIGILDDNEDVLEAVMDDLQAVQGREGLTKASKQQVDDLLTKMAQLQERDDAITIATTSIFIRPSLSSAWNNLARLSGGNAHATAMALKVAQESKVLDAEELSFAYAQQGIMSCDQRAIIIAPWKAEGWSSLAEDVQTAV</sequence>
<name>A0A2T7A0T4_TUBBO</name>
<dbReference type="Proteomes" id="UP000244722">
    <property type="component" value="Unassembled WGS sequence"/>
</dbReference>
<evidence type="ECO:0000256" key="3">
    <source>
        <dbReference type="PROSITE-ProRule" id="PRU00339"/>
    </source>
</evidence>
<dbReference type="EMBL" id="NESQ01000046">
    <property type="protein sequence ID" value="PUU81341.1"/>
    <property type="molecule type" value="Genomic_DNA"/>
</dbReference>
<dbReference type="SMART" id="SM00028">
    <property type="entry name" value="TPR"/>
    <property type="match status" value="12"/>
</dbReference>
<dbReference type="OrthoDB" id="421075at2759"/>
<evidence type="ECO:0000256" key="1">
    <source>
        <dbReference type="ARBA" id="ARBA00022737"/>
    </source>
</evidence>
<evidence type="ECO:0000256" key="2">
    <source>
        <dbReference type="ARBA" id="ARBA00022803"/>
    </source>
</evidence>
<dbReference type="InterPro" id="IPR040962">
    <property type="entry name" value="TPR_22"/>
</dbReference>
<protein>
    <recommendedName>
        <fullName evidence="6">Superkiller protein 3</fullName>
    </recommendedName>
</protein>
<dbReference type="InterPro" id="IPR011990">
    <property type="entry name" value="TPR-like_helical_dom_sf"/>
</dbReference>
<dbReference type="PANTHER" id="PTHR15704">
    <property type="entry name" value="SUPERKILLER 3 PROTEIN-RELATED"/>
    <property type="match status" value="1"/>
</dbReference>
<evidence type="ECO:0000313" key="5">
    <source>
        <dbReference type="Proteomes" id="UP000244722"/>
    </source>
</evidence>
<dbReference type="Gene3D" id="1.25.40.10">
    <property type="entry name" value="Tetratricopeptide repeat domain"/>
    <property type="match status" value="6"/>
</dbReference>
<keyword evidence="5" id="KW-1185">Reference proteome</keyword>
<dbReference type="PANTHER" id="PTHR15704:SF7">
    <property type="entry name" value="SUPERKILLER COMPLEX PROTEIN 3"/>
    <property type="match status" value="1"/>
</dbReference>